<keyword evidence="2" id="KW-1185">Reference proteome</keyword>
<dbReference type="Proteomes" id="UP000695026">
    <property type="component" value="Unplaced"/>
</dbReference>
<evidence type="ECO:0000313" key="3">
    <source>
        <dbReference type="RefSeq" id="XP_025027256.1"/>
    </source>
</evidence>
<name>A0A9F5J8J1_PYTBI</name>
<dbReference type="AlphaFoldDB" id="A0A9F5J8J1"/>
<evidence type="ECO:0000313" key="2">
    <source>
        <dbReference type="Proteomes" id="UP000695026"/>
    </source>
</evidence>
<evidence type="ECO:0000256" key="1">
    <source>
        <dbReference type="SAM" id="MobiDB-lite"/>
    </source>
</evidence>
<proteinExistence type="predicted"/>
<dbReference type="GeneID" id="112541560"/>
<protein>
    <submittedName>
        <fullName evidence="3">Uncharacterized protein LOC112541560 isoform X1</fullName>
    </submittedName>
</protein>
<dbReference type="KEGG" id="pbi:112541560"/>
<dbReference type="OrthoDB" id="9947586at2759"/>
<feature type="compositionally biased region" description="Polar residues" evidence="1">
    <location>
        <begin position="8"/>
        <end position="22"/>
    </location>
</feature>
<organism evidence="2 3">
    <name type="scientific">Python bivittatus</name>
    <name type="common">Burmese python</name>
    <name type="synonym">Python molurus bivittatus</name>
    <dbReference type="NCBI Taxonomy" id="176946"/>
    <lineage>
        <taxon>Eukaryota</taxon>
        <taxon>Metazoa</taxon>
        <taxon>Chordata</taxon>
        <taxon>Craniata</taxon>
        <taxon>Vertebrata</taxon>
        <taxon>Euteleostomi</taxon>
        <taxon>Lepidosauria</taxon>
        <taxon>Squamata</taxon>
        <taxon>Bifurcata</taxon>
        <taxon>Unidentata</taxon>
        <taxon>Episquamata</taxon>
        <taxon>Toxicofera</taxon>
        <taxon>Serpentes</taxon>
        <taxon>Henophidia</taxon>
        <taxon>Pythonidae</taxon>
        <taxon>Python</taxon>
    </lineage>
</organism>
<dbReference type="RefSeq" id="XP_025027256.1">
    <property type="nucleotide sequence ID" value="XM_025171488.1"/>
</dbReference>
<feature type="region of interest" description="Disordered" evidence="1">
    <location>
        <begin position="1"/>
        <end position="27"/>
    </location>
</feature>
<reference evidence="3" key="1">
    <citation type="submission" date="2025-08" db="UniProtKB">
        <authorList>
            <consortium name="RefSeq"/>
        </authorList>
    </citation>
    <scope>IDENTIFICATION</scope>
    <source>
        <tissue evidence="3">Liver</tissue>
    </source>
</reference>
<gene>
    <name evidence="3" type="primary">LOC112541560</name>
</gene>
<accession>A0A9F5J8J1</accession>
<dbReference type="OMA" id="NTAMHIS"/>
<sequence>MAKDSYQHGCSSSVAKETQEPTVDTKGFLPSGEAVPWSKMMCPNFRILSAQGFLLCTVLFFGNWDPCAVAEPDSISGAPVFPNNSMNRTGMIPFACQSFQCSGERCYQDEAHGNNTLPCHNASRCELYRLNSTSYTARCSSDCGWANATEMCIGNGGLSLELCIVECCNSPNCLQLNATAYGDRAPTTTPVPTTMTTTTAPPRNGKVCSSFTCHGEGCFKGQKSSTSCIVGYNFCEMKKTGRHFVAGCSKVCKTTGPACTTGSAAPCYQECCQAMPKTSCLKLDGKVHFNGTRGLASAALLQLLAWAALLSLSCNLSFSAGPN</sequence>